<evidence type="ECO:0000256" key="1">
    <source>
        <dbReference type="ARBA" id="ARBA00003884"/>
    </source>
</evidence>
<dbReference type="OrthoDB" id="5920443at2759"/>
<reference evidence="5 6" key="1">
    <citation type="submission" date="2020-04" db="EMBL/GenBank/DDBJ databases">
        <authorList>
            <person name="Alioto T."/>
            <person name="Alioto T."/>
            <person name="Gomez Garrido J."/>
        </authorList>
    </citation>
    <scope>NUCLEOTIDE SEQUENCE [LARGE SCALE GENOMIC DNA]</scope>
</reference>
<comment type="caution">
    <text evidence="5">The sequence shown here is derived from an EMBL/GenBank/DDBJ whole genome shotgun (WGS) entry which is preliminary data.</text>
</comment>
<dbReference type="GO" id="GO:0031718">
    <property type="term" value="F:type 1 cannabinoid receptor binding"/>
    <property type="evidence" value="ECO:0007669"/>
    <property type="project" value="TreeGrafter"/>
</dbReference>
<accession>A0A8S1D4B5</accession>
<evidence type="ECO:0000256" key="4">
    <source>
        <dbReference type="ARBA" id="ARBA00026030"/>
    </source>
</evidence>
<dbReference type="GO" id="GO:0005886">
    <property type="term" value="C:plasma membrane"/>
    <property type="evidence" value="ECO:0007669"/>
    <property type="project" value="TreeGrafter"/>
</dbReference>
<comment type="subunit">
    <text evidence="4">Interacts with the cannabinoid receptor CNR1 (via C-terminus). Does not interact with cannabinoid receptor CNR2.</text>
</comment>
<evidence type="ECO:0000256" key="2">
    <source>
        <dbReference type="ARBA" id="ARBA00007288"/>
    </source>
</evidence>
<dbReference type="EMBL" id="CADEPI010000109">
    <property type="protein sequence ID" value="CAB3375257.1"/>
    <property type="molecule type" value="Genomic_DNA"/>
</dbReference>
<dbReference type="PANTHER" id="PTHR31952:SF1">
    <property type="entry name" value="CB1 CANNABINOID RECEPTOR-INTERACTING PROTEIN 1"/>
    <property type="match status" value="1"/>
</dbReference>
<keyword evidence="6" id="KW-1185">Reference proteome</keyword>
<name>A0A8S1D4B5_9INSE</name>
<sequence length="186" mass="21036">MSHGTFKVTLSMKKEPHGSPVYCKMDGQRFKQAKTVKLHTDTTYRIDVSFKPPRSLEKITVLGQDMETCERWRDSTASAYSGYYTTQGIIPSRKGHREDMPIVMRVKETGELSTCLQIKFYRQADVQHCEWGSRLHCIELDCSAAEGSLSVTESGDSVNMDSIPFFIAPTSLVEEEAEDLLDQNDL</sequence>
<dbReference type="PANTHER" id="PTHR31952">
    <property type="entry name" value="CB1 CANNABINOID RECEPTOR-INTERACTING PROTEIN 1"/>
    <property type="match status" value="1"/>
</dbReference>
<dbReference type="Pfam" id="PF15043">
    <property type="entry name" value="CNRIP1"/>
    <property type="match status" value="1"/>
</dbReference>
<protein>
    <recommendedName>
        <fullName evidence="3">CB1 cannabinoid receptor-interacting protein 1</fullName>
    </recommendedName>
</protein>
<gene>
    <name evidence="5" type="ORF">CLODIP_2_CD04691</name>
</gene>
<evidence type="ECO:0000256" key="3">
    <source>
        <dbReference type="ARBA" id="ARBA00015651"/>
    </source>
</evidence>
<evidence type="ECO:0000313" key="6">
    <source>
        <dbReference type="Proteomes" id="UP000494165"/>
    </source>
</evidence>
<organism evidence="5 6">
    <name type="scientific">Cloeon dipterum</name>
    <dbReference type="NCBI Taxonomy" id="197152"/>
    <lineage>
        <taxon>Eukaryota</taxon>
        <taxon>Metazoa</taxon>
        <taxon>Ecdysozoa</taxon>
        <taxon>Arthropoda</taxon>
        <taxon>Hexapoda</taxon>
        <taxon>Insecta</taxon>
        <taxon>Pterygota</taxon>
        <taxon>Palaeoptera</taxon>
        <taxon>Ephemeroptera</taxon>
        <taxon>Pisciforma</taxon>
        <taxon>Baetidae</taxon>
        <taxon>Cloeon</taxon>
    </lineage>
</organism>
<proteinExistence type="inferred from homology"/>
<dbReference type="AlphaFoldDB" id="A0A8S1D4B5"/>
<evidence type="ECO:0000313" key="5">
    <source>
        <dbReference type="EMBL" id="CAB3375257.1"/>
    </source>
</evidence>
<dbReference type="Proteomes" id="UP000494165">
    <property type="component" value="Unassembled WGS sequence"/>
</dbReference>
<comment type="similarity">
    <text evidence="2">Belongs to the CNRIP family.</text>
</comment>
<dbReference type="InterPro" id="IPR029204">
    <property type="entry name" value="CNRIP1"/>
</dbReference>
<comment type="function">
    <text evidence="1">Suppresses cannabinoid receptor CNR1-mediated tonic inhibition of voltage-gated calcium channels.</text>
</comment>